<evidence type="ECO:0000313" key="2">
    <source>
        <dbReference type="Proteomes" id="UP000198625"/>
    </source>
</evidence>
<proteinExistence type="predicted"/>
<name>A0A1H3NZ78_9FIRM</name>
<dbReference type="InterPro" id="IPR014060">
    <property type="entry name" value="PglZ"/>
</dbReference>
<dbReference type="RefSeq" id="WP_091728833.1">
    <property type="nucleotide sequence ID" value="NZ_FNQE01000012.1"/>
</dbReference>
<sequence length="851" mass="100496">MNLTEIKKILEENFNKEPYDGKRRNIVFWYDSDGEFTEEINELKLENAKVLHLTDRNSFYIKYILEKEDTTSNYLVFSPKPKPLPRENWLLDIEKYSTQFSTDKATVIMRNLGVKDETLRNVFKKHIKFFNNKERYKKFASYNIENYTEEKVEIGVLSSLCKLPIIDFELVVKTLLIEEIKGEDRYLEDINKFGDIDVFWSLVGKRYGYHLEERSLEQLMLMFLITSLSYSLEAKIPNTWEKFISSKKSDVIIFIDHFMSHTVDHEMYDAMANNMEKKLNIKEYTKKWDIEDYIKCDNFKAFDEEIISRLITNLVENTGEYENYRKIINRRKTTHWYNKLSNEYETLYYGMEILRLENELQKSIKGSTAYELVDNYTKTYYLFDYFYRKFYLAYDNIDNKDRFSELVHVIENTYTNWYLEELSMKWSQTIENELISDIRISGLTKQQDFYSQYVSPYIRNEERVFVIISDAFRYEAAVEFSDILNRDRRGKAELSFMQGVIPSYTKLGMATLLPHKKIEINDKSEVIVDGLNSSGTENRQKILLNYSADAVAIQYNHIKDMNRAEYKEIFDGKKLIYIYHNAIDTIGDKASTERDVFAAVEKTFGDLNNLIKSLVNNVSATNIFITADHGFIYRRSSLQEYNKIGKADVKAIDEGRRFILSEDKIEEQGLLTIPMNYLLGEERKINAIIPKGVTRFKVQGAGDNYVHGGGALQEIIIPVIKFKNIRKDEFKSSKVEVKLTNISRKITNRITYLEFFQTEKVEEKKTPIRLKLYFVDEEDNRISNENIIIADSRSSKPEERSFREKFTLKDQAYDKGKKYYLVMEDEDETVEKVYDKVPFMIDLAIVNDFGF</sequence>
<dbReference type="OrthoDB" id="9769734at2"/>
<accession>A0A1H3NZ78</accession>
<dbReference type="AlphaFoldDB" id="A0A1H3NZ78"/>
<dbReference type="Pfam" id="PF08665">
    <property type="entry name" value="PglZ"/>
    <property type="match status" value="1"/>
</dbReference>
<evidence type="ECO:0000313" key="1">
    <source>
        <dbReference type="EMBL" id="SDY94177.1"/>
    </source>
</evidence>
<dbReference type="EMBL" id="FNQE01000012">
    <property type="protein sequence ID" value="SDY94177.1"/>
    <property type="molecule type" value="Genomic_DNA"/>
</dbReference>
<reference evidence="1 2" key="1">
    <citation type="submission" date="2016-10" db="EMBL/GenBank/DDBJ databases">
        <authorList>
            <person name="de Groot N.N."/>
        </authorList>
    </citation>
    <scope>NUCLEOTIDE SEQUENCE [LARGE SCALE GENOMIC DNA]</scope>
    <source>
        <strain evidence="1 2">DSM 21650</strain>
    </source>
</reference>
<dbReference type="NCBIfam" id="TIGR02687">
    <property type="entry name" value="BREX-1 system phosphatase PglZ type A"/>
    <property type="match status" value="1"/>
</dbReference>
<dbReference type="STRING" id="415015.SAMN05660462_01301"/>
<keyword evidence="2" id="KW-1185">Reference proteome</keyword>
<gene>
    <name evidence="1" type="ORF">SAMN05660462_01301</name>
</gene>
<dbReference type="Proteomes" id="UP000198625">
    <property type="component" value="Unassembled WGS sequence"/>
</dbReference>
<organism evidence="1 2">
    <name type="scientific">Proteiniborus ethanoligenes</name>
    <dbReference type="NCBI Taxonomy" id="415015"/>
    <lineage>
        <taxon>Bacteria</taxon>
        <taxon>Bacillati</taxon>
        <taxon>Bacillota</taxon>
        <taxon>Clostridia</taxon>
        <taxon>Eubacteriales</taxon>
        <taxon>Proteiniborus</taxon>
    </lineage>
</organism>
<protein>
    <submittedName>
        <fullName evidence="1">TIGR02687 family protein</fullName>
    </submittedName>
</protein>